<dbReference type="Gene3D" id="3.40.50.1010">
    <property type="entry name" value="5'-nuclease"/>
    <property type="match status" value="1"/>
</dbReference>
<keyword evidence="6" id="KW-0460">Magnesium</keyword>
<dbReference type="SUPFAM" id="SSF88723">
    <property type="entry name" value="PIN domain-like"/>
    <property type="match status" value="1"/>
</dbReference>
<proteinExistence type="inferred from homology"/>
<protein>
    <submittedName>
        <fullName evidence="9">PIN domain-containing protein</fullName>
    </submittedName>
</protein>
<dbReference type="GO" id="GO:0046872">
    <property type="term" value="F:metal ion binding"/>
    <property type="evidence" value="ECO:0007669"/>
    <property type="project" value="UniProtKB-KW"/>
</dbReference>
<evidence type="ECO:0000256" key="7">
    <source>
        <dbReference type="ARBA" id="ARBA00038093"/>
    </source>
</evidence>
<keyword evidence="5" id="KW-0378">Hydrolase</keyword>
<keyword evidence="2" id="KW-1277">Toxin-antitoxin system</keyword>
<evidence type="ECO:0000313" key="9">
    <source>
        <dbReference type="EMBL" id="QHI96039.1"/>
    </source>
</evidence>
<comment type="similarity">
    <text evidence="7">Belongs to the PINc/VapC protein family.</text>
</comment>
<accession>A0A6P1NES9</accession>
<evidence type="ECO:0000256" key="2">
    <source>
        <dbReference type="ARBA" id="ARBA00022649"/>
    </source>
</evidence>
<feature type="domain" description="PIN" evidence="8">
    <location>
        <begin position="5"/>
        <end position="118"/>
    </location>
</feature>
<comment type="cofactor">
    <cofactor evidence="1">
        <name>Mg(2+)</name>
        <dbReference type="ChEBI" id="CHEBI:18420"/>
    </cofactor>
</comment>
<dbReference type="PANTHER" id="PTHR33653:SF1">
    <property type="entry name" value="RIBONUCLEASE VAPC2"/>
    <property type="match status" value="1"/>
</dbReference>
<keyword evidence="3" id="KW-0540">Nuclease</keyword>
<evidence type="ECO:0000256" key="5">
    <source>
        <dbReference type="ARBA" id="ARBA00022801"/>
    </source>
</evidence>
<dbReference type="Pfam" id="PF01850">
    <property type="entry name" value="PIN"/>
    <property type="match status" value="1"/>
</dbReference>
<reference evidence="9 10" key="1">
    <citation type="submission" date="2020-01" db="EMBL/GenBank/DDBJ databases">
        <title>Genome sequencing of strain KACC 21507.</title>
        <authorList>
            <person name="Heo J."/>
            <person name="Kim S.-J."/>
            <person name="Kim J.-S."/>
            <person name="Hong S.-B."/>
            <person name="Kwon S.-W."/>
        </authorList>
    </citation>
    <scope>NUCLEOTIDE SEQUENCE [LARGE SCALE GENOMIC DNA]</scope>
    <source>
        <strain evidence="9 10">KACC 21507</strain>
    </source>
</reference>
<name>A0A6P1NES9_9PROT</name>
<dbReference type="CDD" id="cd18748">
    <property type="entry name" value="PIN_VapC4-5_FitB-like"/>
    <property type="match status" value="1"/>
</dbReference>
<dbReference type="EMBL" id="CP047652">
    <property type="protein sequence ID" value="QHI96039.1"/>
    <property type="molecule type" value="Genomic_DNA"/>
</dbReference>
<evidence type="ECO:0000256" key="3">
    <source>
        <dbReference type="ARBA" id="ARBA00022722"/>
    </source>
</evidence>
<evidence type="ECO:0000256" key="4">
    <source>
        <dbReference type="ARBA" id="ARBA00022723"/>
    </source>
</evidence>
<evidence type="ECO:0000256" key="6">
    <source>
        <dbReference type="ARBA" id="ARBA00022842"/>
    </source>
</evidence>
<keyword evidence="10" id="KW-1185">Reference proteome</keyword>
<evidence type="ECO:0000313" key="10">
    <source>
        <dbReference type="Proteomes" id="UP000463975"/>
    </source>
</evidence>
<dbReference type="AlphaFoldDB" id="A0A6P1NES9"/>
<dbReference type="GO" id="GO:0016787">
    <property type="term" value="F:hydrolase activity"/>
    <property type="evidence" value="ECO:0007669"/>
    <property type="project" value="UniProtKB-KW"/>
</dbReference>
<dbReference type="PANTHER" id="PTHR33653">
    <property type="entry name" value="RIBONUCLEASE VAPC2"/>
    <property type="match status" value="1"/>
</dbReference>
<dbReference type="KEGG" id="bomb:GT348_07150"/>
<sequence length="135" mass="14497">MKQLYMLDTNIVSELAQNPHGPVSHKIAEIGDDAICVSIITAAELHYGCAKKGSAKLTHQIEAILNSVKIMALDIPVDNQYGTIRTQLEASGHVISPHNLLVATQASALGAIVVTSNIEEFGKLEGLKLENWLAL</sequence>
<dbReference type="InterPro" id="IPR029060">
    <property type="entry name" value="PIN-like_dom_sf"/>
</dbReference>
<dbReference type="InterPro" id="IPR050556">
    <property type="entry name" value="Type_II_TA_system_RNase"/>
</dbReference>
<evidence type="ECO:0000256" key="1">
    <source>
        <dbReference type="ARBA" id="ARBA00001946"/>
    </source>
</evidence>
<organism evidence="9 10">
    <name type="scientific">Aristophania vespae</name>
    <dbReference type="NCBI Taxonomy" id="2697033"/>
    <lineage>
        <taxon>Bacteria</taxon>
        <taxon>Pseudomonadati</taxon>
        <taxon>Pseudomonadota</taxon>
        <taxon>Alphaproteobacteria</taxon>
        <taxon>Acetobacterales</taxon>
        <taxon>Acetobacteraceae</taxon>
        <taxon>Aristophania</taxon>
    </lineage>
</organism>
<dbReference type="GO" id="GO:0004518">
    <property type="term" value="F:nuclease activity"/>
    <property type="evidence" value="ECO:0007669"/>
    <property type="project" value="UniProtKB-KW"/>
</dbReference>
<gene>
    <name evidence="9" type="ORF">GT348_07150</name>
</gene>
<evidence type="ECO:0000259" key="8">
    <source>
        <dbReference type="Pfam" id="PF01850"/>
    </source>
</evidence>
<dbReference type="Proteomes" id="UP000463975">
    <property type="component" value="Chromosome"/>
</dbReference>
<keyword evidence="4" id="KW-0479">Metal-binding</keyword>
<dbReference type="InterPro" id="IPR002716">
    <property type="entry name" value="PIN_dom"/>
</dbReference>